<sequence length="295" mass="33143">MKDWLFFDKTFNGLSDDILDDVTDMELFDLPLEDVETDDGMEQDWDAQFKFIEEPSLGIFPVQSSQLCARTQNEIVKVETGFSASPAKTAGPGPTYSKNIPIQKVSFKGKDLHQFQTNSPVSVFESSSSSPSVENSNFELPVIPTKRPRSKRRALSNITLLYSIPFICTSPAFQKFRRTAVSKSDLETQPLGKLSSMVKKQRKKNVPLLANKEMKRSSSEESVAVRKCLHCEVTKTPQWREGPMGPKTLCNACGVRYRSGRLFAEYRPAASPTFVGSLHSNSHKKVLEIRNRAPR</sequence>
<dbReference type="GO" id="GO:0043565">
    <property type="term" value="F:sequence-specific DNA binding"/>
    <property type="evidence" value="ECO:0007669"/>
    <property type="project" value="InterPro"/>
</dbReference>
<dbReference type="OMA" id="HQFQTNS"/>
<dbReference type="PROSITE" id="PS00344">
    <property type="entry name" value="GATA_ZN_FINGER_1"/>
    <property type="match status" value="1"/>
</dbReference>
<evidence type="ECO:0000256" key="5">
    <source>
        <dbReference type="ARBA" id="ARBA00023015"/>
    </source>
</evidence>
<evidence type="ECO:0000259" key="11">
    <source>
        <dbReference type="PROSITE" id="PS50114"/>
    </source>
</evidence>
<keyword evidence="2" id="KW-0479">Metal-binding</keyword>
<accession>V7AG75</accession>
<evidence type="ECO:0000256" key="2">
    <source>
        <dbReference type="ARBA" id="ARBA00022723"/>
    </source>
</evidence>
<dbReference type="OrthoDB" id="2162994at2759"/>
<evidence type="ECO:0000256" key="7">
    <source>
        <dbReference type="ARBA" id="ARBA00023159"/>
    </source>
</evidence>
<keyword evidence="9" id="KW-0539">Nucleus</keyword>
<dbReference type="GO" id="GO:0005634">
    <property type="term" value="C:nucleus"/>
    <property type="evidence" value="ECO:0007669"/>
    <property type="project" value="TreeGrafter"/>
</dbReference>
<dbReference type="InterPro" id="IPR000679">
    <property type="entry name" value="Znf_GATA"/>
</dbReference>
<dbReference type="GO" id="GO:0030154">
    <property type="term" value="P:cell differentiation"/>
    <property type="evidence" value="ECO:0007669"/>
    <property type="project" value="TreeGrafter"/>
</dbReference>
<evidence type="ECO:0000256" key="6">
    <source>
        <dbReference type="ARBA" id="ARBA00023125"/>
    </source>
</evidence>
<organism evidence="12 13">
    <name type="scientific">Phaseolus vulgaris</name>
    <name type="common">Kidney bean</name>
    <name type="synonym">French bean</name>
    <dbReference type="NCBI Taxonomy" id="3885"/>
    <lineage>
        <taxon>Eukaryota</taxon>
        <taxon>Viridiplantae</taxon>
        <taxon>Streptophyta</taxon>
        <taxon>Embryophyta</taxon>
        <taxon>Tracheophyta</taxon>
        <taxon>Spermatophyta</taxon>
        <taxon>Magnoliopsida</taxon>
        <taxon>eudicotyledons</taxon>
        <taxon>Gunneridae</taxon>
        <taxon>Pentapetalae</taxon>
        <taxon>rosids</taxon>
        <taxon>fabids</taxon>
        <taxon>Fabales</taxon>
        <taxon>Fabaceae</taxon>
        <taxon>Papilionoideae</taxon>
        <taxon>50 kb inversion clade</taxon>
        <taxon>NPAAA clade</taxon>
        <taxon>indigoferoid/millettioid clade</taxon>
        <taxon>Phaseoleae</taxon>
        <taxon>Phaseolus</taxon>
    </lineage>
</organism>
<dbReference type="EMBL" id="CM002298">
    <property type="protein sequence ID" value="ESW04260.1"/>
    <property type="molecule type" value="Genomic_DNA"/>
</dbReference>
<dbReference type="Gene3D" id="3.30.50.10">
    <property type="entry name" value="Erythroid Transcription Factor GATA-1, subunit A"/>
    <property type="match status" value="1"/>
</dbReference>
<name>V7AG75_PHAVU</name>
<keyword evidence="5" id="KW-0805">Transcription regulation</keyword>
<dbReference type="Pfam" id="PF00320">
    <property type="entry name" value="GATA"/>
    <property type="match status" value="1"/>
</dbReference>
<dbReference type="GO" id="GO:0008270">
    <property type="term" value="F:zinc ion binding"/>
    <property type="evidence" value="ECO:0007669"/>
    <property type="project" value="UniProtKB-KW"/>
</dbReference>
<keyword evidence="7" id="KW-0010">Activator</keyword>
<evidence type="ECO:0000256" key="10">
    <source>
        <dbReference type="PROSITE-ProRule" id="PRU00094"/>
    </source>
</evidence>
<dbReference type="InterPro" id="IPR051140">
    <property type="entry name" value="GATA_TF"/>
</dbReference>
<keyword evidence="13" id="KW-1185">Reference proteome</keyword>
<dbReference type="eggNOG" id="KOG1601">
    <property type="taxonomic scope" value="Eukaryota"/>
</dbReference>
<reference evidence="13" key="1">
    <citation type="journal article" date="2014" name="Nat. Genet.">
        <title>A reference genome for common bean and genome-wide analysis of dual domestications.</title>
        <authorList>
            <person name="Schmutz J."/>
            <person name="McClean P.E."/>
            <person name="Mamidi S."/>
            <person name="Wu G.A."/>
            <person name="Cannon S.B."/>
            <person name="Grimwood J."/>
            <person name="Jenkins J."/>
            <person name="Shu S."/>
            <person name="Song Q."/>
            <person name="Chavarro C."/>
            <person name="Torres-Torres M."/>
            <person name="Geffroy V."/>
            <person name="Moghaddam S.M."/>
            <person name="Gao D."/>
            <person name="Abernathy B."/>
            <person name="Barry K."/>
            <person name="Blair M."/>
            <person name="Brick M.A."/>
            <person name="Chovatia M."/>
            <person name="Gepts P."/>
            <person name="Goodstein D.M."/>
            <person name="Gonzales M."/>
            <person name="Hellsten U."/>
            <person name="Hyten D.L."/>
            <person name="Jia G."/>
            <person name="Kelly J.D."/>
            <person name="Kudrna D."/>
            <person name="Lee R."/>
            <person name="Richard M.M."/>
            <person name="Miklas P.N."/>
            <person name="Osorno J.M."/>
            <person name="Rodrigues J."/>
            <person name="Thareau V."/>
            <person name="Urrea C.A."/>
            <person name="Wang M."/>
            <person name="Yu Y."/>
            <person name="Zhang M."/>
            <person name="Wing R.A."/>
            <person name="Cregan P.B."/>
            <person name="Rokhsar D.S."/>
            <person name="Jackson S.A."/>
        </authorList>
    </citation>
    <scope>NUCLEOTIDE SEQUENCE [LARGE SCALE GENOMIC DNA]</scope>
    <source>
        <strain evidence="13">cv. G19833</strain>
    </source>
</reference>
<dbReference type="Proteomes" id="UP000000226">
    <property type="component" value="Chromosome 11"/>
</dbReference>
<dbReference type="SMART" id="SM00401">
    <property type="entry name" value="ZnF_GATA"/>
    <property type="match status" value="1"/>
</dbReference>
<keyword evidence="6" id="KW-0238">DNA-binding</keyword>
<feature type="domain" description="GATA-type" evidence="11">
    <location>
        <begin position="222"/>
        <end position="258"/>
    </location>
</feature>
<evidence type="ECO:0000256" key="3">
    <source>
        <dbReference type="ARBA" id="ARBA00022771"/>
    </source>
</evidence>
<protein>
    <recommendedName>
        <fullName evidence="11">GATA-type domain-containing protein</fullName>
    </recommendedName>
</protein>
<dbReference type="AlphaFoldDB" id="V7AG75"/>
<dbReference type="SUPFAM" id="SSF57716">
    <property type="entry name" value="Glucocorticoid receptor-like (DNA-binding domain)"/>
    <property type="match status" value="1"/>
</dbReference>
<dbReference type="Gramene" id="ESW04260">
    <property type="protein sequence ID" value="ESW04260"/>
    <property type="gene ID" value="PHAVU_011G080200g"/>
</dbReference>
<dbReference type="FunFam" id="3.30.50.10:FF:000018">
    <property type="entry name" value="GATA transcription factor"/>
    <property type="match status" value="1"/>
</dbReference>
<keyword evidence="3 10" id="KW-0863">Zinc-finger</keyword>
<gene>
    <name evidence="12" type="ORF">PHAVU_011G080200g</name>
</gene>
<dbReference type="PANTHER" id="PTHR45658:SF134">
    <property type="entry name" value="GATA TYPE ZINC FINGER TRANSCRIPTION FACTOR FAMILY PROTEIN"/>
    <property type="match status" value="1"/>
</dbReference>
<keyword evidence="4" id="KW-0862">Zinc</keyword>
<evidence type="ECO:0000313" key="13">
    <source>
        <dbReference type="Proteomes" id="UP000000226"/>
    </source>
</evidence>
<evidence type="ECO:0000256" key="1">
    <source>
        <dbReference type="ARBA" id="ARBA00005694"/>
    </source>
</evidence>
<dbReference type="GO" id="GO:0006355">
    <property type="term" value="P:regulation of DNA-templated transcription"/>
    <property type="evidence" value="ECO:0007669"/>
    <property type="project" value="InterPro"/>
</dbReference>
<dbReference type="InterPro" id="IPR013088">
    <property type="entry name" value="Znf_NHR/GATA"/>
</dbReference>
<comment type="similarity">
    <text evidence="1">Belongs to the type IV zinc-finger family. Class A subfamily.</text>
</comment>
<proteinExistence type="inferred from homology"/>
<dbReference type="PROSITE" id="PS50114">
    <property type="entry name" value="GATA_ZN_FINGER_2"/>
    <property type="match status" value="1"/>
</dbReference>
<dbReference type="CDD" id="cd00202">
    <property type="entry name" value="ZnF_GATA"/>
    <property type="match status" value="1"/>
</dbReference>
<evidence type="ECO:0000256" key="8">
    <source>
        <dbReference type="ARBA" id="ARBA00023163"/>
    </source>
</evidence>
<keyword evidence="8" id="KW-0804">Transcription</keyword>
<evidence type="ECO:0000313" key="12">
    <source>
        <dbReference type="EMBL" id="ESW04260.1"/>
    </source>
</evidence>
<evidence type="ECO:0000256" key="9">
    <source>
        <dbReference type="ARBA" id="ARBA00023242"/>
    </source>
</evidence>
<evidence type="ECO:0000256" key="4">
    <source>
        <dbReference type="ARBA" id="ARBA00022833"/>
    </source>
</evidence>
<dbReference type="PANTHER" id="PTHR45658">
    <property type="entry name" value="GATA TRANSCRIPTION FACTOR"/>
    <property type="match status" value="1"/>
</dbReference>